<feature type="transmembrane region" description="Helical" evidence="7">
    <location>
        <begin position="246"/>
        <end position="264"/>
    </location>
</feature>
<evidence type="ECO:0000256" key="7">
    <source>
        <dbReference type="SAM" id="Phobius"/>
    </source>
</evidence>
<dbReference type="eggNOG" id="KOG1303">
    <property type="taxonomic scope" value="Eukaryota"/>
</dbReference>
<keyword evidence="2" id="KW-0813">Transport</keyword>
<evidence type="ECO:0000256" key="6">
    <source>
        <dbReference type="SAM" id="MobiDB-lite"/>
    </source>
</evidence>
<evidence type="ECO:0000256" key="5">
    <source>
        <dbReference type="ARBA" id="ARBA00023136"/>
    </source>
</evidence>
<evidence type="ECO:0000313" key="10">
    <source>
        <dbReference type="Proteomes" id="UP001652621"/>
    </source>
</evidence>
<organism evidence="9">
    <name type="scientific">Musca domestica</name>
    <name type="common">House fly</name>
    <dbReference type="NCBI Taxonomy" id="7370"/>
    <lineage>
        <taxon>Eukaryota</taxon>
        <taxon>Metazoa</taxon>
        <taxon>Ecdysozoa</taxon>
        <taxon>Arthropoda</taxon>
        <taxon>Hexapoda</taxon>
        <taxon>Insecta</taxon>
        <taxon>Pterygota</taxon>
        <taxon>Neoptera</taxon>
        <taxon>Endopterygota</taxon>
        <taxon>Diptera</taxon>
        <taxon>Brachycera</taxon>
        <taxon>Muscomorpha</taxon>
        <taxon>Muscoidea</taxon>
        <taxon>Muscidae</taxon>
        <taxon>Musca</taxon>
    </lineage>
</organism>
<feature type="transmembrane region" description="Helical" evidence="7">
    <location>
        <begin position="276"/>
        <end position="300"/>
    </location>
</feature>
<dbReference type="Proteomes" id="UP001652621">
    <property type="component" value="Unplaced"/>
</dbReference>
<dbReference type="EnsemblMetazoa" id="MDOA011124-RA">
    <property type="protein sequence ID" value="MDOA011124-PA"/>
    <property type="gene ID" value="MDOA011124"/>
</dbReference>
<dbReference type="GO" id="GO:0016020">
    <property type="term" value="C:membrane"/>
    <property type="evidence" value="ECO:0007669"/>
    <property type="project" value="UniProtKB-SubCell"/>
</dbReference>
<feature type="transmembrane region" description="Helical" evidence="7">
    <location>
        <begin position="387"/>
        <end position="405"/>
    </location>
</feature>
<dbReference type="OrthoDB" id="422187at2759"/>
<keyword evidence="10" id="KW-1185">Reference proteome</keyword>
<accession>A0A1I8N3G7</accession>
<feature type="region of interest" description="Disordered" evidence="6">
    <location>
        <begin position="1"/>
        <end position="22"/>
    </location>
</feature>
<protein>
    <submittedName>
        <fullName evidence="11">Uncharacterized protein LOC101890342</fullName>
    </submittedName>
</protein>
<dbReference type="RefSeq" id="XP_005189008.1">
    <property type="nucleotide sequence ID" value="XM_005188951.2"/>
</dbReference>
<feature type="transmembrane region" description="Helical" evidence="7">
    <location>
        <begin position="365"/>
        <end position="381"/>
    </location>
</feature>
<dbReference type="STRING" id="7370.A0A1I8N3G7"/>
<dbReference type="KEGG" id="mde:101890342"/>
<dbReference type="Pfam" id="PF01490">
    <property type="entry name" value="Aa_trans"/>
    <property type="match status" value="1"/>
</dbReference>
<feature type="transmembrane region" description="Helical" evidence="7">
    <location>
        <begin position="134"/>
        <end position="155"/>
    </location>
</feature>
<dbReference type="VEuPathDB" id="VectorBase:MDOA011124"/>
<dbReference type="PANTHER" id="PTHR48017">
    <property type="entry name" value="OS05G0424000 PROTEIN-RELATED"/>
    <property type="match status" value="1"/>
</dbReference>
<feature type="transmembrane region" description="Helical" evidence="7">
    <location>
        <begin position="320"/>
        <end position="344"/>
    </location>
</feature>
<keyword evidence="4 7" id="KW-1133">Transmembrane helix</keyword>
<keyword evidence="5 7" id="KW-0472">Membrane</keyword>
<evidence type="ECO:0000259" key="8">
    <source>
        <dbReference type="Pfam" id="PF01490"/>
    </source>
</evidence>
<evidence type="ECO:0000313" key="9">
    <source>
        <dbReference type="EnsemblMetazoa" id="MDOA011124-PA"/>
    </source>
</evidence>
<keyword evidence="3 7" id="KW-0812">Transmembrane</keyword>
<feature type="transmembrane region" description="Helical" evidence="7">
    <location>
        <begin position="473"/>
        <end position="493"/>
    </location>
</feature>
<feature type="transmembrane region" description="Helical" evidence="7">
    <location>
        <begin position="53"/>
        <end position="76"/>
    </location>
</feature>
<dbReference type="AlphaFoldDB" id="A0A1I8N3G7"/>
<gene>
    <name evidence="9" type="primary">101890342</name>
    <name evidence="11" type="synonym">LOC101890342</name>
</gene>
<evidence type="ECO:0000256" key="4">
    <source>
        <dbReference type="ARBA" id="ARBA00022989"/>
    </source>
</evidence>
<evidence type="ECO:0000256" key="2">
    <source>
        <dbReference type="ARBA" id="ARBA00022448"/>
    </source>
</evidence>
<sequence length="516" mass="57713">MSSKSLWLRPSKAYQRPAQTSSDQLPFLTRSRFSALPHFRPTKGHDAEENLSLFIAILYVVDMFGVFPFVTLPALLVELGFFGIPLVISVVVLQIYTSFLLSECWTMAEGLDSSIVHKSRYPYAAIANLAYGRYCGFFVTILLDVSIFAAGIPNIVMAAQNLELVGDRITNGEFHFSFCYWTIIVGVFISPLVWLGSPKHMRGLAILSVCVMIIIVTLMWFCLFAAKPIGKPFEGVSLELPPFLTILSGYSILAFQFDIHPMLLTLQIDMQQKHQVAWAAFSGISITCSMAIIGSVIAAYKFGTMIAENLLETLPSSVPLYILLVLMALQLCFSTTAASAALFLQLENFFKISENFSLKRVAVRTSVVALQVIISEFLPSFDALMDIVGGTITGPLVFILPPLLYRRMVQLERCHQRIATEAAYGSLPLDLNYEPMDGPPPHFDRSSRRTLAAMWEICWLRTVYTFNRFQCDLSLSMGVLIFGILATFFSTYLNLFELNQLFTNNSPCFGNVTKRH</sequence>
<evidence type="ECO:0000256" key="1">
    <source>
        <dbReference type="ARBA" id="ARBA00004370"/>
    </source>
</evidence>
<comment type="subcellular location">
    <subcellularLocation>
        <location evidence="1">Membrane</location>
    </subcellularLocation>
</comment>
<dbReference type="VEuPathDB" id="VectorBase:MDOMA2_006639"/>
<feature type="transmembrane region" description="Helical" evidence="7">
    <location>
        <begin position="203"/>
        <end position="226"/>
    </location>
</feature>
<feature type="transmembrane region" description="Helical" evidence="7">
    <location>
        <begin position="175"/>
        <end position="196"/>
    </location>
</feature>
<feature type="domain" description="Amino acid transporter transmembrane" evidence="8">
    <location>
        <begin position="70"/>
        <end position="412"/>
    </location>
</feature>
<feature type="transmembrane region" description="Helical" evidence="7">
    <location>
        <begin position="82"/>
        <end position="101"/>
    </location>
</feature>
<name>A0A1I8N3G7_MUSDO</name>
<evidence type="ECO:0000313" key="11">
    <source>
        <dbReference type="RefSeq" id="XP_005189008.1"/>
    </source>
</evidence>
<evidence type="ECO:0000256" key="3">
    <source>
        <dbReference type="ARBA" id="ARBA00022692"/>
    </source>
</evidence>
<dbReference type="InterPro" id="IPR013057">
    <property type="entry name" value="AA_transpt_TM"/>
</dbReference>
<reference evidence="9" key="1">
    <citation type="submission" date="2020-05" db="UniProtKB">
        <authorList>
            <consortium name="EnsemblMetazoa"/>
        </authorList>
    </citation>
    <scope>IDENTIFICATION</scope>
    <source>
        <strain evidence="9">Aabys</strain>
    </source>
</reference>
<reference evidence="11" key="2">
    <citation type="submission" date="2025-04" db="UniProtKB">
        <authorList>
            <consortium name="RefSeq"/>
        </authorList>
    </citation>
    <scope>IDENTIFICATION</scope>
    <source>
        <strain evidence="11">Aabys</strain>
    </source>
</reference>
<proteinExistence type="predicted"/>